<feature type="chain" id="PRO_5003381939" evidence="1">
    <location>
        <begin position="22"/>
        <end position="371"/>
    </location>
</feature>
<dbReference type="AlphaFoldDB" id="F8P7K0"/>
<dbReference type="InterPro" id="IPR029058">
    <property type="entry name" value="AB_hydrolase_fold"/>
</dbReference>
<dbReference type="GeneID" id="18809591"/>
<dbReference type="SUPFAM" id="SSF53474">
    <property type="entry name" value="alpha/beta-Hydrolases"/>
    <property type="match status" value="1"/>
</dbReference>
<proteinExistence type="predicted"/>
<dbReference type="HOGENOM" id="CLU_038297_1_0_1"/>
<accession>F8P7K0</accession>
<dbReference type="OrthoDB" id="9978720at2759"/>
<evidence type="ECO:0000313" key="2">
    <source>
        <dbReference type="EMBL" id="EGO21411.1"/>
    </source>
</evidence>
<organism>
    <name type="scientific">Serpula lacrymans var. lacrymans (strain S7.9)</name>
    <name type="common">Dry rot fungus</name>
    <dbReference type="NCBI Taxonomy" id="578457"/>
    <lineage>
        <taxon>Eukaryota</taxon>
        <taxon>Fungi</taxon>
        <taxon>Dikarya</taxon>
        <taxon>Basidiomycota</taxon>
        <taxon>Agaricomycotina</taxon>
        <taxon>Agaricomycetes</taxon>
        <taxon>Agaricomycetidae</taxon>
        <taxon>Boletales</taxon>
        <taxon>Coniophorineae</taxon>
        <taxon>Serpulaceae</taxon>
        <taxon>Serpula</taxon>
    </lineage>
</organism>
<dbReference type="KEGG" id="sla:SERLADRAFT_357946"/>
<dbReference type="PANTHER" id="PTHR43194">
    <property type="entry name" value="HYDROLASE ALPHA/BETA FOLD FAMILY"/>
    <property type="match status" value="1"/>
</dbReference>
<protein>
    <submittedName>
        <fullName evidence="2">Uncharacterized protein</fullName>
    </submittedName>
</protein>
<dbReference type="RefSeq" id="XP_007322368.1">
    <property type="nucleotide sequence ID" value="XM_007322306.1"/>
</dbReference>
<dbReference type="Proteomes" id="UP000008064">
    <property type="component" value="Unassembled WGS sequence"/>
</dbReference>
<sequence length="371" mass="40873">MIFQFKLLHCLLVGFALSAQASKNRPRKPDGTLHTRDYFYAGGSYVKQGSSDIAHAQMYVEHLVPATVTQEYPILVIHGDGMTGTNFLNTPDGRLGWADYFMSQGYEESYLDQPARGRSAWQENVDGNLTNFDTYTVESHFTAVQRFDLWPQASLHTQWPGNGSVGDETFDAFYMSMMQSLASEVESSQLVQAAGSTLLDEIGPVILLTHSQSGQYGWPLADAHPSQVKAIVALEPIGPPFQNAVFSTDAARPYGVSEIPLNFSPPISSPDDLHPVPVSSTTNFTCYQQSPPARQLPGLANVPVLVVTSQASYHAVYDNCTVQFLTEAGVHAEHLQLEDVGIYGNAHMMFMEKNGLEIAEQVILKWLHQTL</sequence>
<feature type="signal peptide" evidence="1">
    <location>
        <begin position="1"/>
        <end position="21"/>
    </location>
</feature>
<keyword evidence="1" id="KW-0732">Signal</keyword>
<dbReference type="EMBL" id="GL945439">
    <property type="protein sequence ID" value="EGO21411.1"/>
    <property type="molecule type" value="Genomic_DNA"/>
</dbReference>
<evidence type="ECO:0000256" key="1">
    <source>
        <dbReference type="SAM" id="SignalP"/>
    </source>
</evidence>
<dbReference type="PANTHER" id="PTHR43194:SF4">
    <property type="entry name" value="AB HYDROLASE-1 DOMAIN-CONTAINING PROTEIN"/>
    <property type="match status" value="1"/>
</dbReference>
<gene>
    <name evidence="2" type="ORF">SERLADRAFT_357946</name>
</gene>
<dbReference type="CDD" id="cd12809">
    <property type="entry name" value="Esterase_713_like-2"/>
    <property type="match status" value="1"/>
</dbReference>
<dbReference type="InterPro" id="IPR050228">
    <property type="entry name" value="Carboxylesterase_BioH"/>
</dbReference>
<dbReference type="Gene3D" id="3.40.50.1820">
    <property type="entry name" value="alpha/beta hydrolase"/>
    <property type="match status" value="1"/>
</dbReference>
<reference evidence="2" key="1">
    <citation type="submission" date="2011-04" db="EMBL/GenBank/DDBJ databases">
        <title>Evolution of plant cell wall degrading machinery underlies the functional diversity of forest fungi.</title>
        <authorList>
            <consortium name="US DOE Joint Genome Institute (JGI-PGF)"/>
            <person name="Eastwood D.C."/>
            <person name="Floudas D."/>
            <person name="Binder M."/>
            <person name="Majcherczyk A."/>
            <person name="Schneider P."/>
            <person name="Aerts A."/>
            <person name="Asiegbu F.O."/>
            <person name="Baker S.E."/>
            <person name="Barry K."/>
            <person name="Bendiksby M."/>
            <person name="Blumentritt M."/>
            <person name="Coutinho P.M."/>
            <person name="Cullen D."/>
            <person name="Cullen D."/>
            <person name="Gathman A."/>
            <person name="Goodell B."/>
            <person name="Henrissat B."/>
            <person name="Ihrmark K."/>
            <person name="Kauserud H."/>
            <person name="Kohler A."/>
            <person name="LaButti K."/>
            <person name="Lapidus A."/>
            <person name="Lavin J.L."/>
            <person name="Lee Y.-H."/>
            <person name="Lindquist E."/>
            <person name="Lilly W."/>
            <person name="Lucas S."/>
            <person name="Morin E."/>
            <person name="Murat C."/>
            <person name="Oguiza J.A."/>
            <person name="Park J."/>
            <person name="Pisabarro A.G."/>
            <person name="Riley R."/>
            <person name="Rosling A."/>
            <person name="Salamov A."/>
            <person name="Schmidt O."/>
            <person name="Schmutz J."/>
            <person name="Skrede I."/>
            <person name="Stenlid J."/>
            <person name="Wiebenga A."/>
            <person name="Xie X."/>
            <person name="Kues U."/>
            <person name="Hibbett D.S."/>
            <person name="Hoffmeister D."/>
            <person name="Hogberg N."/>
            <person name="Martin F."/>
            <person name="Grigoriev I.V."/>
            <person name="Watkinson S.C."/>
        </authorList>
    </citation>
    <scope>NUCLEOTIDE SEQUENCE</scope>
    <source>
        <strain evidence="2">S7.9</strain>
    </source>
</reference>
<name>F8P7K0_SERL9</name>